<keyword evidence="1 6" id="KW-0479">Metal-binding</keyword>
<comment type="cofactor">
    <cofactor evidence="6">
        <name>Fe(2+)</name>
        <dbReference type="ChEBI" id="CHEBI:29033"/>
    </cofactor>
    <text evidence="6">Binds 1 Fe(2+) ion per subunit.</text>
</comment>
<feature type="binding site" evidence="5">
    <location>
        <begin position="81"/>
        <end position="83"/>
    </location>
    <ligand>
        <name>substrate</name>
    </ligand>
</feature>
<dbReference type="PANTHER" id="PTHR16557">
    <property type="entry name" value="ALKYLATED DNA REPAIR PROTEIN ALKB-RELATED"/>
    <property type="match status" value="1"/>
</dbReference>
<evidence type="ECO:0000256" key="2">
    <source>
        <dbReference type="ARBA" id="ARBA00022964"/>
    </source>
</evidence>
<name>A0A2G0QFE7_XENHO</name>
<protein>
    <submittedName>
        <fullName evidence="9">Alpha-ketoglutarate-dependent dioxygenase AlkB</fullName>
    </submittedName>
</protein>
<keyword evidence="10" id="KW-1185">Reference proteome</keyword>
<evidence type="ECO:0000256" key="5">
    <source>
        <dbReference type="PIRSR" id="PIRSR604574-1"/>
    </source>
</evidence>
<dbReference type="GO" id="GO:0035513">
    <property type="term" value="P:oxidative RNA demethylation"/>
    <property type="evidence" value="ECO:0007669"/>
    <property type="project" value="TreeGrafter"/>
</dbReference>
<dbReference type="GO" id="GO:0008198">
    <property type="term" value="F:ferrous iron binding"/>
    <property type="evidence" value="ECO:0007669"/>
    <property type="project" value="TreeGrafter"/>
</dbReference>
<dbReference type="PANTHER" id="PTHR16557:SF2">
    <property type="entry name" value="NUCLEIC ACID DIOXYGENASE ALKBH1"/>
    <property type="match status" value="1"/>
</dbReference>
<dbReference type="GO" id="GO:0035516">
    <property type="term" value="F:broad specificity oxidative DNA demethylase activity"/>
    <property type="evidence" value="ECO:0007669"/>
    <property type="project" value="TreeGrafter"/>
</dbReference>
<dbReference type="GO" id="GO:0035515">
    <property type="term" value="F:oxidative RNA demethylase activity"/>
    <property type="evidence" value="ECO:0007669"/>
    <property type="project" value="TreeGrafter"/>
</dbReference>
<dbReference type="STRING" id="351679.A9255_16195"/>
<feature type="binding site" evidence="5">
    <location>
        <begin position="211"/>
        <end position="217"/>
    </location>
    <ligand>
        <name>2-oxoglutarate</name>
        <dbReference type="ChEBI" id="CHEBI:16810"/>
    </ligand>
</feature>
<reference evidence="9 11" key="2">
    <citation type="journal article" date="2017" name="Nat. Microbiol.">
        <title>Natural product diversity associated with the nematode symbionts Photorhabdus and Xenorhabdus.</title>
        <authorList>
            <person name="Tobias N.J."/>
            <person name="Wolff H."/>
            <person name="Djahanschiri B."/>
            <person name="Grundmann F."/>
            <person name="Kronenwerth M."/>
            <person name="Shi Y.M."/>
            <person name="Simonyi S."/>
            <person name="Grun P."/>
            <person name="Shapiro-Ilan D."/>
            <person name="Pidot S.J."/>
            <person name="Stinear T.P."/>
            <person name="Ebersberger I."/>
            <person name="Bode H.B."/>
        </authorList>
    </citation>
    <scope>NUCLEOTIDE SEQUENCE [LARGE SCALE GENOMIC DNA]</scope>
    <source>
        <strain evidence="9 11">DSM 17903</strain>
    </source>
</reference>
<dbReference type="InterPro" id="IPR005123">
    <property type="entry name" value="Oxoglu/Fe-dep_dioxygenase_dom"/>
</dbReference>
<evidence type="ECO:0000259" key="7">
    <source>
        <dbReference type="PROSITE" id="PS51471"/>
    </source>
</evidence>
<keyword evidence="4 6" id="KW-0408">Iron</keyword>
<dbReference type="OrthoDB" id="9796932at2"/>
<evidence type="ECO:0000313" key="11">
    <source>
        <dbReference type="Proteomes" id="UP000225433"/>
    </source>
</evidence>
<dbReference type="Proteomes" id="UP000094600">
    <property type="component" value="Chromosome"/>
</dbReference>
<dbReference type="SUPFAM" id="SSF51197">
    <property type="entry name" value="Clavaminate synthase-like"/>
    <property type="match status" value="1"/>
</dbReference>
<organism evidence="9 11">
    <name type="scientific">Xenorhabdus hominickii</name>
    <dbReference type="NCBI Taxonomy" id="351679"/>
    <lineage>
        <taxon>Bacteria</taxon>
        <taxon>Pseudomonadati</taxon>
        <taxon>Pseudomonadota</taxon>
        <taxon>Gammaproteobacteria</taxon>
        <taxon>Enterobacterales</taxon>
        <taxon>Morganellaceae</taxon>
        <taxon>Xenorhabdus</taxon>
    </lineage>
</organism>
<dbReference type="AlphaFoldDB" id="A0A2G0QFE7"/>
<evidence type="ECO:0000313" key="8">
    <source>
        <dbReference type="EMBL" id="AOM41963.1"/>
    </source>
</evidence>
<evidence type="ECO:0000313" key="10">
    <source>
        <dbReference type="Proteomes" id="UP000094600"/>
    </source>
</evidence>
<dbReference type="InterPro" id="IPR027450">
    <property type="entry name" value="AlkB-like"/>
</dbReference>
<dbReference type="InterPro" id="IPR037151">
    <property type="entry name" value="AlkB-like_sf"/>
</dbReference>
<evidence type="ECO:0000313" key="9">
    <source>
        <dbReference type="EMBL" id="PHM57944.1"/>
    </source>
</evidence>
<evidence type="ECO:0000256" key="1">
    <source>
        <dbReference type="ARBA" id="ARBA00022723"/>
    </source>
</evidence>
<feature type="binding site" evidence="5">
    <location>
        <position position="74"/>
    </location>
    <ligand>
        <name>substrate</name>
    </ligand>
</feature>
<gene>
    <name evidence="8" type="ORF">A9255_16195</name>
    <name evidence="9" type="ORF">Xhom_00948</name>
</gene>
<keyword evidence="2 9" id="KW-0223">Dioxygenase</keyword>
<reference evidence="8 10" key="1">
    <citation type="submission" date="2016-06" db="EMBL/GenBank/DDBJ databases">
        <title>Bacterial characters and pathogenicity of Xenorhabdus hominickii from an entomopathogenic nematode, Steinernema monticolum.</title>
        <authorList>
            <person name="Park Y."/>
            <person name="Kim Y."/>
        </authorList>
    </citation>
    <scope>NUCLEOTIDE SEQUENCE [LARGE SCALE GENOMIC DNA]</scope>
    <source>
        <strain evidence="8 10">ANU1</strain>
    </source>
</reference>
<dbReference type="Pfam" id="PF13532">
    <property type="entry name" value="2OG-FeII_Oxy_2"/>
    <property type="match status" value="1"/>
</dbReference>
<dbReference type="EMBL" id="CP016176">
    <property type="protein sequence ID" value="AOM41963.1"/>
    <property type="molecule type" value="Genomic_DNA"/>
</dbReference>
<dbReference type="PROSITE" id="PS51471">
    <property type="entry name" value="FE2OG_OXY"/>
    <property type="match status" value="1"/>
</dbReference>
<dbReference type="Proteomes" id="UP000225433">
    <property type="component" value="Unassembled WGS sequence"/>
</dbReference>
<dbReference type="KEGG" id="xho:A9255_16195"/>
<feature type="binding site" evidence="6">
    <location>
        <position position="138"/>
    </location>
    <ligand>
        <name>Fe cation</name>
        <dbReference type="ChEBI" id="CHEBI:24875"/>
        <note>catalytic</note>
    </ligand>
</feature>
<dbReference type="RefSeq" id="WP_069317615.1">
    <property type="nucleotide sequence ID" value="NZ_CAWNQJ010000001.1"/>
</dbReference>
<feature type="binding site" evidence="5">
    <location>
        <position position="140"/>
    </location>
    <ligand>
        <name>substrate</name>
    </ligand>
</feature>
<feature type="binding site" evidence="5">
    <location>
        <begin position="125"/>
        <end position="127"/>
    </location>
    <ligand>
        <name>2-oxoglutarate</name>
        <dbReference type="ChEBI" id="CHEBI:16810"/>
    </ligand>
</feature>
<feature type="binding site" evidence="6">
    <location>
        <position position="136"/>
    </location>
    <ligand>
        <name>Fe cation</name>
        <dbReference type="ChEBI" id="CHEBI:24875"/>
        <note>catalytic</note>
    </ligand>
</feature>
<dbReference type="NCBIfam" id="NF011930">
    <property type="entry name" value="PRK15401.1"/>
    <property type="match status" value="1"/>
</dbReference>
<dbReference type="Gene3D" id="2.60.120.590">
    <property type="entry name" value="Alpha-ketoglutarate-dependent dioxygenase AlkB-like"/>
    <property type="match status" value="1"/>
</dbReference>
<dbReference type="GO" id="GO:0005737">
    <property type="term" value="C:cytoplasm"/>
    <property type="evidence" value="ECO:0007669"/>
    <property type="project" value="TreeGrafter"/>
</dbReference>
<keyword evidence="3" id="KW-0560">Oxidoreductase</keyword>
<feature type="domain" description="Fe2OG dioxygenase" evidence="7">
    <location>
        <begin position="118"/>
        <end position="220"/>
    </location>
</feature>
<evidence type="ECO:0000256" key="3">
    <source>
        <dbReference type="ARBA" id="ARBA00023002"/>
    </source>
</evidence>
<accession>A0A2G0QFE7</accession>
<sequence length="222" mass="24829">MIEDLFANDDSIIRQWQEQLAKDAVVLRGFAYGEAQALLQHIAKIAEKASFRHFVTPNGHIMSVGMTNCGTLGWTSNKQGYCYTKTDPLSGQIWPQMPKAFQQIAQQAASHAGFTDFTPDACLINRYHPGSRLALHQDKDEIDLSQPIVSVSLGLSATFLFGGLQREHPCQRVILTHGDVIVWGGDSRLRYHGVLPLKDGKVPWPLQDSVRYNLTFRRVSLP</sequence>
<evidence type="ECO:0000256" key="4">
    <source>
        <dbReference type="ARBA" id="ARBA00023004"/>
    </source>
</evidence>
<proteinExistence type="predicted"/>
<dbReference type="InterPro" id="IPR004574">
    <property type="entry name" value="Alkb"/>
</dbReference>
<feature type="binding site" evidence="6">
    <location>
        <position position="192"/>
    </location>
    <ligand>
        <name>Fe cation</name>
        <dbReference type="ChEBI" id="CHEBI:24875"/>
        <note>catalytic</note>
    </ligand>
</feature>
<feature type="binding site" evidence="5">
    <location>
        <position position="166"/>
    </location>
    <ligand>
        <name>substrate</name>
    </ligand>
</feature>
<dbReference type="EMBL" id="NJAI01000001">
    <property type="protein sequence ID" value="PHM57944.1"/>
    <property type="molecule type" value="Genomic_DNA"/>
</dbReference>
<evidence type="ECO:0000256" key="6">
    <source>
        <dbReference type="PIRSR" id="PIRSR604574-2"/>
    </source>
</evidence>